<gene>
    <name evidence="1" type="ORF">I79_014617</name>
</gene>
<organism evidence="1 2">
    <name type="scientific">Cricetulus griseus</name>
    <name type="common">Chinese hamster</name>
    <name type="synonym">Cricetulus barabensis griseus</name>
    <dbReference type="NCBI Taxonomy" id="10029"/>
    <lineage>
        <taxon>Eukaryota</taxon>
        <taxon>Metazoa</taxon>
        <taxon>Chordata</taxon>
        <taxon>Craniata</taxon>
        <taxon>Vertebrata</taxon>
        <taxon>Euteleostomi</taxon>
        <taxon>Mammalia</taxon>
        <taxon>Eutheria</taxon>
        <taxon>Euarchontoglires</taxon>
        <taxon>Glires</taxon>
        <taxon>Rodentia</taxon>
        <taxon>Myomorpha</taxon>
        <taxon>Muroidea</taxon>
        <taxon>Cricetidae</taxon>
        <taxon>Cricetinae</taxon>
        <taxon>Cricetulus</taxon>
    </lineage>
</organism>
<evidence type="ECO:0000313" key="2">
    <source>
        <dbReference type="Proteomes" id="UP000001075"/>
    </source>
</evidence>
<dbReference type="AlphaFoldDB" id="G3HUK5"/>
<reference evidence="2" key="1">
    <citation type="journal article" date="2011" name="Nat. Biotechnol.">
        <title>The genomic sequence of the Chinese hamster ovary (CHO)-K1 cell line.</title>
        <authorList>
            <person name="Xu X."/>
            <person name="Nagarajan H."/>
            <person name="Lewis N.E."/>
            <person name="Pan S."/>
            <person name="Cai Z."/>
            <person name="Liu X."/>
            <person name="Chen W."/>
            <person name="Xie M."/>
            <person name="Wang W."/>
            <person name="Hammond S."/>
            <person name="Andersen M.R."/>
            <person name="Neff N."/>
            <person name="Passarelli B."/>
            <person name="Koh W."/>
            <person name="Fan H.C."/>
            <person name="Wang J."/>
            <person name="Gui Y."/>
            <person name="Lee K.H."/>
            <person name="Betenbaugh M.J."/>
            <person name="Quake S.R."/>
            <person name="Famili I."/>
            <person name="Palsson B.O."/>
            <person name="Wang J."/>
        </authorList>
    </citation>
    <scope>NUCLEOTIDE SEQUENCE [LARGE SCALE GENOMIC DNA]</scope>
    <source>
        <strain evidence="2">CHO K1 cell line</strain>
    </source>
</reference>
<proteinExistence type="predicted"/>
<dbReference type="InParanoid" id="G3HUK5"/>
<dbReference type="EMBL" id="JH000741">
    <property type="protein sequence ID" value="EGV99443.1"/>
    <property type="molecule type" value="Genomic_DNA"/>
</dbReference>
<dbReference type="Proteomes" id="UP000001075">
    <property type="component" value="Unassembled WGS sequence"/>
</dbReference>
<evidence type="ECO:0000313" key="1">
    <source>
        <dbReference type="EMBL" id="EGV99443.1"/>
    </source>
</evidence>
<sequence>MPSTRLGTIFSCHLCWPGVCIPVSSNSLAWLLTRQRGLDEKVCKCLEFFITEHVYSNIQEKIKPHPMVMSLISRY</sequence>
<protein>
    <submittedName>
        <fullName evidence="1">Uncharacterized protein</fullName>
    </submittedName>
</protein>
<name>G3HUK5_CRIGR</name>
<accession>G3HUK5</accession>